<dbReference type="PANTHER" id="PTHR36435">
    <property type="entry name" value="SLR1288 PROTEIN"/>
    <property type="match status" value="1"/>
</dbReference>
<dbReference type="STRING" id="1871336.BBG48_09020"/>
<dbReference type="InterPro" id="IPR052710">
    <property type="entry name" value="CAAX_protease"/>
</dbReference>
<accession>A0A371IJB9</accession>
<organism evidence="3 4">
    <name type="scientific">Criibacterium bergeronii</name>
    <dbReference type="NCBI Taxonomy" id="1871336"/>
    <lineage>
        <taxon>Bacteria</taxon>
        <taxon>Bacillati</taxon>
        <taxon>Bacillota</taxon>
        <taxon>Clostridia</taxon>
        <taxon>Peptostreptococcales</taxon>
        <taxon>Filifactoraceae</taxon>
        <taxon>Criibacterium</taxon>
    </lineage>
</organism>
<feature type="domain" description="CAAX prenyl protease 2/Lysostaphin resistance protein A-like" evidence="2">
    <location>
        <begin position="143"/>
        <end position="227"/>
    </location>
</feature>
<dbReference type="GO" id="GO:0080120">
    <property type="term" value="P:CAAX-box protein maturation"/>
    <property type="evidence" value="ECO:0007669"/>
    <property type="project" value="UniProtKB-ARBA"/>
</dbReference>
<gene>
    <name evidence="3" type="ORF">BBG48_009340</name>
</gene>
<dbReference type="EMBL" id="MBEW02000028">
    <property type="protein sequence ID" value="RDY20570.1"/>
    <property type="molecule type" value="Genomic_DNA"/>
</dbReference>
<dbReference type="PANTHER" id="PTHR36435:SF1">
    <property type="entry name" value="CAAX AMINO TERMINAL PROTEASE FAMILY PROTEIN"/>
    <property type="match status" value="1"/>
</dbReference>
<feature type="transmembrane region" description="Helical" evidence="1">
    <location>
        <begin position="213"/>
        <end position="230"/>
    </location>
</feature>
<sequence length="272" mass="30064">MTKNNENLWCKIGFIALPILSIIAYYYLTKYLNVLAFELFLGILKIPMQQFIEFMYLSDILIALIQLIIFFVIYKLLVKRNGDELITKLNLKDIGFSFAVGVGASGLSFIWITIAGKIPMFQAQLAAMKEGNAMIGGGSLHGVFLSAVIAAPIVEEVIFRGVVLGSFRKVFPAWVSIIVSALIFGIYHMNPVAIVYASIMGIIAGIVYEKKQNLLFTIILHMANNLMGLLQDFVPAGIGATVVNVVSIAMIIPMCYIVYKILNGDFCKKAYI</sequence>
<name>A0A371IJB9_9FIRM</name>
<reference evidence="3 4" key="1">
    <citation type="journal article" date="2016" name="Genome Announc.">
        <title>Draft Genome Sequence of Criibacterium bergeronii gen. nov., sp. nov., Strain CCRI-22567T, Isolated from a Vaginal Sample from a Woman with Bacterial Vaginosis.</title>
        <authorList>
            <person name="Maheux A.F."/>
            <person name="Berube E."/>
            <person name="Boudreau D.K."/>
            <person name="Raymond F."/>
            <person name="Corbeil J."/>
            <person name="Roy P.H."/>
            <person name="Boissinot M."/>
            <person name="Omar R.F."/>
        </authorList>
    </citation>
    <scope>NUCLEOTIDE SEQUENCE [LARGE SCALE GENOMIC DNA]</scope>
    <source>
        <strain evidence="3 4">CCRI-22567</strain>
    </source>
</reference>
<dbReference type="Pfam" id="PF02517">
    <property type="entry name" value="Rce1-like"/>
    <property type="match status" value="1"/>
</dbReference>
<feature type="transmembrane region" description="Helical" evidence="1">
    <location>
        <begin position="134"/>
        <end position="158"/>
    </location>
</feature>
<proteinExistence type="predicted"/>
<protein>
    <submittedName>
        <fullName evidence="3">CPBP family intramembrane metalloprotease</fullName>
    </submittedName>
</protein>
<dbReference type="GO" id="GO:0004175">
    <property type="term" value="F:endopeptidase activity"/>
    <property type="evidence" value="ECO:0007669"/>
    <property type="project" value="UniProtKB-ARBA"/>
</dbReference>
<keyword evidence="3" id="KW-0378">Hydrolase</keyword>
<feature type="transmembrane region" description="Helical" evidence="1">
    <location>
        <begin position="12"/>
        <end position="28"/>
    </location>
</feature>
<feature type="transmembrane region" description="Helical" evidence="1">
    <location>
        <begin position="170"/>
        <end position="187"/>
    </location>
</feature>
<feature type="transmembrane region" description="Helical" evidence="1">
    <location>
        <begin position="236"/>
        <end position="259"/>
    </location>
</feature>
<keyword evidence="3" id="KW-0645">Protease</keyword>
<dbReference type="InterPro" id="IPR003675">
    <property type="entry name" value="Rce1/LyrA-like_dom"/>
</dbReference>
<evidence type="ECO:0000313" key="3">
    <source>
        <dbReference type="EMBL" id="RDY20570.1"/>
    </source>
</evidence>
<evidence type="ECO:0000259" key="2">
    <source>
        <dbReference type="Pfam" id="PF02517"/>
    </source>
</evidence>
<keyword evidence="1" id="KW-1133">Transmembrane helix</keyword>
<keyword evidence="4" id="KW-1185">Reference proteome</keyword>
<feature type="transmembrane region" description="Helical" evidence="1">
    <location>
        <begin position="94"/>
        <end position="114"/>
    </location>
</feature>
<dbReference type="Proteomes" id="UP000093352">
    <property type="component" value="Unassembled WGS sequence"/>
</dbReference>
<feature type="transmembrane region" description="Helical" evidence="1">
    <location>
        <begin position="193"/>
        <end position="208"/>
    </location>
</feature>
<keyword evidence="1" id="KW-0472">Membrane</keyword>
<evidence type="ECO:0000313" key="4">
    <source>
        <dbReference type="Proteomes" id="UP000093352"/>
    </source>
</evidence>
<evidence type="ECO:0000256" key="1">
    <source>
        <dbReference type="SAM" id="Phobius"/>
    </source>
</evidence>
<feature type="transmembrane region" description="Helical" evidence="1">
    <location>
        <begin position="54"/>
        <end position="74"/>
    </location>
</feature>
<dbReference type="GO" id="GO:0008237">
    <property type="term" value="F:metallopeptidase activity"/>
    <property type="evidence" value="ECO:0007669"/>
    <property type="project" value="UniProtKB-KW"/>
</dbReference>
<keyword evidence="3" id="KW-0482">Metalloprotease</keyword>
<dbReference type="AlphaFoldDB" id="A0A371IJB9"/>
<dbReference type="GO" id="GO:0006508">
    <property type="term" value="P:proteolysis"/>
    <property type="evidence" value="ECO:0007669"/>
    <property type="project" value="UniProtKB-KW"/>
</dbReference>
<keyword evidence="1" id="KW-0812">Transmembrane</keyword>
<dbReference type="RefSeq" id="WP_068912221.1">
    <property type="nucleotide sequence ID" value="NZ_MBEW02000028.1"/>
</dbReference>
<comment type="caution">
    <text evidence="3">The sequence shown here is derived from an EMBL/GenBank/DDBJ whole genome shotgun (WGS) entry which is preliminary data.</text>
</comment>